<sequence>LSPEACKAGLPSVEDLLHHPFFSTIVLTLQPTDKAHLKIPNSTKEQLKKGTSLLEERLREEQKMVRSQKRLVRVQEMMSSEEERKKQRSKMKQEQKIAKEKQRQKTLEEKDERDRNDVTNGDRAESVNSSSTTGTATPPSVTGGSIIPTPPPAPPIGVPPPPPPPLENGTVKPSTLPPADERSALLNSICNFNKNKLRKTN</sequence>
<dbReference type="Proteomes" id="UP000051574">
    <property type="component" value="Unassembled WGS sequence"/>
</dbReference>
<dbReference type="EMBL" id="LJIG01022471">
    <property type="protein sequence ID" value="KRT80403.1"/>
    <property type="molecule type" value="Genomic_DNA"/>
</dbReference>
<evidence type="ECO:0000313" key="4">
    <source>
        <dbReference type="Proteomes" id="UP000051574"/>
    </source>
</evidence>
<accession>A0A0T6AYY2</accession>
<feature type="region of interest" description="Disordered" evidence="1">
    <location>
        <begin position="58"/>
        <end position="180"/>
    </location>
</feature>
<proteinExistence type="predicted"/>
<keyword evidence="4" id="KW-1185">Reference proteome</keyword>
<evidence type="ECO:0000256" key="1">
    <source>
        <dbReference type="SAM" id="MobiDB-lite"/>
    </source>
</evidence>
<dbReference type="PROSITE" id="PS51082">
    <property type="entry name" value="WH2"/>
    <property type="match status" value="1"/>
</dbReference>
<dbReference type="InterPro" id="IPR003124">
    <property type="entry name" value="WH2_dom"/>
</dbReference>
<feature type="domain" description="WH2" evidence="2">
    <location>
        <begin position="181"/>
        <end position="200"/>
    </location>
</feature>
<protein>
    <recommendedName>
        <fullName evidence="2">WH2 domain-containing protein</fullName>
    </recommendedName>
</protein>
<comment type="caution">
    <text evidence="3">The sequence shown here is derived from an EMBL/GenBank/DDBJ whole genome shotgun (WGS) entry which is preliminary data.</text>
</comment>
<organism evidence="3 4">
    <name type="scientific">Oryctes borbonicus</name>
    <dbReference type="NCBI Taxonomy" id="1629725"/>
    <lineage>
        <taxon>Eukaryota</taxon>
        <taxon>Metazoa</taxon>
        <taxon>Ecdysozoa</taxon>
        <taxon>Arthropoda</taxon>
        <taxon>Hexapoda</taxon>
        <taxon>Insecta</taxon>
        <taxon>Pterygota</taxon>
        <taxon>Neoptera</taxon>
        <taxon>Endopterygota</taxon>
        <taxon>Coleoptera</taxon>
        <taxon>Polyphaga</taxon>
        <taxon>Scarabaeiformia</taxon>
        <taxon>Scarabaeidae</taxon>
        <taxon>Dynastinae</taxon>
        <taxon>Oryctes</taxon>
    </lineage>
</organism>
<dbReference type="GO" id="GO:0003779">
    <property type="term" value="F:actin binding"/>
    <property type="evidence" value="ECO:0007669"/>
    <property type="project" value="InterPro"/>
</dbReference>
<dbReference type="OrthoDB" id="41200at2759"/>
<feature type="non-terminal residue" evidence="3">
    <location>
        <position position="1"/>
    </location>
</feature>
<name>A0A0T6AYY2_9SCAR</name>
<dbReference type="AlphaFoldDB" id="A0A0T6AYY2"/>
<evidence type="ECO:0000259" key="2">
    <source>
        <dbReference type="PROSITE" id="PS51082"/>
    </source>
</evidence>
<feature type="compositionally biased region" description="Basic and acidic residues" evidence="1">
    <location>
        <begin position="81"/>
        <end position="125"/>
    </location>
</feature>
<feature type="compositionally biased region" description="Pro residues" evidence="1">
    <location>
        <begin position="148"/>
        <end position="166"/>
    </location>
</feature>
<evidence type="ECO:0000313" key="3">
    <source>
        <dbReference type="EMBL" id="KRT80403.1"/>
    </source>
</evidence>
<feature type="compositionally biased region" description="Low complexity" evidence="1">
    <location>
        <begin position="129"/>
        <end position="147"/>
    </location>
</feature>
<gene>
    <name evidence="3" type="ORF">AMK59_6637</name>
</gene>
<reference evidence="3 4" key="1">
    <citation type="submission" date="2015-09" db="EMBL/GenBank/DDBJ databases">
        <title>Draft genome of the scarab beetle Oryctes borbonicus.</title>
        <authorList>
            <person name="Meyer J.M."/>
            <person name="Markov G.V."/>
            <person name="Baskaran P."/>
            <person name="Herrmann M."/>
            <person name="Sommer R.J."/>
            <person name="Roedelsperger C."/>
        </authorList>
    </citation>
    <scope>NUCLEOTIDE SEQUENCE [LARGE SCALE GENOMIC DNA]</scope>
    <source>
        <strain evidence="3">OB123</strain>
        <tissue evidence="3">Whole animal</tissue>
    </source>
</reference>